<comment type="caution">
    <text evidence="1">The sequence shown here is derived from an EMBL/GenBank/DDBJ whole genome shotgun (WGS) entry which is preliminary data.</text>
</comment>
<keyword evidence="2" id="KW-1185">Reference proteome</keyword>
<protein>
    <submittedName>
        <fullName evidence="1">Uncharacterized protein</fullName>
    </submittedName>
</protein>
<organism evidence="1 2">
    <name type="scientific">Microbacterium saperdae</name>
    <dbReference type="NCBI Taxonomy" id="69368"/>
    <lineage>
        <taxon>Bacteria</taxon>
        <taxon>Bacillati</taxon>
        <taxon>Actinomycetota</taxon>
        <taxon>Actinomycetes</taxon>
        <taxon>Micrococcales</taxon>
        <taxon>Microbacteriaceae</taxon>
        <taxon>Microbacterium</taxon>
    </lineage>
</organism>
<dbReference type="AlphaFoldDB" id="A0A543BQT9"/>
<evidence type="ECO:0000313" key="1">
    <source>
        <dbReference type="EMBL" id="TQL87193.1"/>
    </source>
</evidence>
<sequence>MRMGDQTREELEQHLVDTLEFMQAANERFDAGRVQWAKQLAVHIRLLVHHTKNSHALLEQLDVRTRWGWLDAASDINPRNLAATPGPVAMSIEQPAEGQPLIVNYQPDLGSVPSGPGRRLRRFPGWWQRPIVRDLYKNEFTREEIVLAVANKDGGAHVDRRLPARLDNLKNGASLGHLASLDSDGNMQFGVHANLVETDTPVPALDSELGIDLVRQSPIPALIRQFSYEVIETVRERAPEIFARVPLDGEPEPATE</sequence>
<name>A0A543BQT9_9MICO</name>
<proteinExistence type="predicted"/>
<dbReference type="Proteomes" id="UP000317209">
    <property type="component" value="Unassembled WGS sequence"/>
</dbReference>
<evidence type="ECO:0000313" key="2">
    <source>
        <dbReference type="Proteomes" id="UP000317209"/>
    </source>
</evidence>
<gene>
    <name evidence="1" type="ORF">FB560_2860</name>
</gene>
<dbReference type="EMBL" id="VFOX01000001">
    <property type="protein sequence ID" value="TQL87193.1"/>
    <property type="molecule type" value="Genomic_DNA"/>
</dbReference>
<accession>A0A543BQT9</accession>
<reference evidence="1 2" key="1">
    <citation type="submission" date="2019-06" db="EMBL/GenBank/DDBJ databases">
        <title>Sequencing the genomes of 1000 actinobacteria strains.</title>
        <authorList>
            <person name="Klenk H.-P."/>
        </authorList>
    </citation>
    <scope>NUCLEOTIDE SEQUENCE [LARGE SCALE GENOMIC DNA]</scope>
    <source>
        <strain evidence="1 2">DSM 20169</strain>
    </source>
</reference>